<protein>
    <submittedName>
        <fullName evidence="4">Serine protease</fullName>
    </submittedName>
</protein>
<dbReference type="InterPro" id="IPR009003">
    <property type="entry name" value="Peptidase_S1_PA"/>
</dbReference>
<organism evidence="4 5">
    <name type="scientific">Candidatus Avitreponema avistercoris</name>
    <dbReference type="NCBI Taxonomy" id="2840705"/>
    <lineage>
        <taxon>Bacteria</taxon>
        <taxon>Pseudomonadati</taxon>
        <taxon>Spirochaetota</taxon>
        <taxon>Spirochaetia</taxon>
        <taxon>Spirochaetales</taxon>
        <taxon>Candidatus Avitreponema</taxon>
    </lineage>
</organism>
<dbReference type="Pfam" id="PF13365">
    <property type="entry name" value="Trypsin_2"/>
    <property type="match status" value="1"/>
</dbReference>
<keyword evidence="2 4" id="KW-0645">Protease</keyword>
<reference evidence="4" key="1">
    <citation type="submission" date="2020-10" db="EMBL/GenBank/DDBJ databases">
        <authorList>
            <person name="Gilroy R."/>
        </authorList>
    </citation>
    <scope>NUCLEOTIDE SEQUENCE</scope>
    <source>
        <strain evidence="4">B3-4054</strain>
    </source>
</reference>
<keyword evidence="3" id="KW-0378">Hydrolase</keyword>
<dbReference type="PANTHER" id="PTHR43343">
    <property type="entry name" value="PEPTIDASE S12"/>
    <property type="match status" value="1"/>
</dbReference>
<dbReference type="SUPFAM" id="SSF50156">
    <property type="entry name" value="PDZ domain-like"/>
    <property type="match status" value="1"/>
</dbReference>
<dbReference type="InterPro" id="IPR051201">
    <property type="entry name" value="Chloro_Bact_Ser_Proteases"/>
</dbReference>
<gene>
    <name evidence="4" type="ORF">IAA96_07780</name>
</gene>
<dbReference type="Gene3D" id="2.30.42.10">
    <property type="match status" value="1"/>
</dbReference>
<dbReference type="Gene3D" id="2.40.10.10">
    <property type="entry name" value="Trypsin-like serine proteases"/>
    <property type="match status" value="2"/>
</dbReference>
<dbReference type="GO" id="GO:0004252">
    <property type="term" value="F:serine-type endopeptidase activity"/>
    <property type="evidence" value="ECO:0007669"/>
    <property type="project" value="InterPro"/>
</dbReference>
<dbReference type="InterPro" id="IPR036034">
    <property type="entry name" value="PDZ_sf"/>
</dbReference>
<dbReference type="GO" id="GO:0006508">
    <property type="term" value="P:proteolysis"/>
    <property type="evidence" value="ECO:0007669"/>
    <property type="project" value="UniProtKB-KW"/>
</dbReference>
<dbReference type="PANTHER" id="PTHR43343:SF3">
    <property type="entry name" value="PROTEASE DO-LIKE 8, CHLOROPLASTIC"/>
    <property type="match status" value="1"/>
</dbReference>
<dbReference type="InterPro" id="IPR001940">
    <property type="entry name" value="Peptidase_S1C"/>
</dbReference>
<dbReference type="SUPFAM" id="SSF50494">
    <property type="entry name" value="Trypsin-like serine proteases"/>
    <property type="match status" value="1"/>
</dbReference>
<comment type="similarity">
    <text evidence="1">Belongs to the peptidase S1C family.</text>
</comment>
<evidence type="ECO:0000256" key="2">
    <source>
        <dbReference type="ARBA" id="ARBA00022670"/>
    </source>
</evidence>
<evidence type="ECO:0000256" key="1">
    <source>
        <dbReference type="ARBA" id="ARBA00010541"/>
    </source>
</evidence>
<evidence type="ECO:0000313" key="5">
    <source>
        <dbReference type="Proteomes" id="UP000823616"/>
    </source>
</evidence>
<proteinExistence type="inferred from homology"/>
<dbReference type="Proteomes" id="UP000823616">
    <property type="component" value="Unassembled WGS sequence"/>
</dbReference>
<dbReference type="AlphaFoldDB" id="A0A9D9EQN7"/>
<dbReference type="PRINTS" id="PR00834">
    <property type="entry name" value="PROTEASES2C"/>
</dbReference>
<sequence length="565" mass="62100">MAACSVFFLSCASSDAPPEMFIDYSNERSLRYEMEQIASLTLTDSVQALVRARNLHDYVSAAGSEDKPQYSRELAEETEELYADTLRLVEENFYTAVSDGDWTDASRFYRSLAVFQRAPPDWNERRIAENRIAQWRTEGNTTLAELSSVRPSTPEDEAPAQDVISSLISATVTVWVDRGLSIQRGIGYANHVIGSGFFIDRRGYLVTNYHVISSEVDPDYEGYSRLYIRLAENPDARIPARVVGWDPVFDLALLKTEITPPEIFQLGSSADLRVGTRIYAIGSPAGLDQTITSGIVSAQDRRLLSLGGVLQIDAPINHGNSGGPIIDEAGRVQAVVFAGIESFEGLNFAIPVELLKLILPQLYAGGLVSHPWLGAYGKTFAPPADPESAGVSVVYCVPGLSLSQAGVPEDAVITAVNGIRVQTLEDFQQCLLMEYPGTVVRLSGYTEENGSRSPQEWYAALFARPEKPGAVILERDMQSRAFLPMFGLNLQRIGSRRQYTVNAVIRGSIGDESGFSQNDVVEIREFLPDVQNGVLLVQVQAKRRKSGYMESFIAMASSLDSPSYF</sequence>
<evidence type="ECO:0000313" key="4">
    <source>
        <dbReference type="EMBL" id="MBO8450986.1"/>
    </source>
</evidence>
<name>A0A9D9EQN7_9SPIR</name>
<reference evidence="4" key="2">
    <citation type="journal article" date="2021" name="PeerJ">
        <title>Extensive microbial diversity within the chicken gut microbiome revealed by metagenomics and culture.</title>
        <authorList>
            <person name="Gilroy R."/>
            <person name="Ravi A."/>
            <person name="Getino M."/>
            <person name="Pursley I."/>
            <person name="Horton D.L."/>
            <person name="Alikhan N.F."/>
            <person name="Baker D."/>
            <person name="Gharbi K."/>
            <person name="Hall N."/>
            <person name="Watson M."/>
            <person name="Adriaenssens E.M."/>
            <person name="Foster-Nyarko E."/>
            <person name="Jarju S."/>
            <person name="Secka A."/>
            <person name="Antonio M."/>
            <person name="Oren A."/>
            <person name="Chaudhuri R.R."/>
            <person name="La Ragione R."/>
            <person name="Hildebrand F."/>
            <person name="Pallen M.J."/>
        </authorList>
    </citation>
    <scope>NUCLEOTIDE SEQUENCE</scope>
    <source>
        <strain evidence="4">B3-4054</strain>
    </source>
</reference>
<accession>A0A9D9EQN7</accession>
<dbReference type="InterPro" id="IPR043504">
    <property type="entry name" value="Peptidase_S1_PA_chymotrypsin"/>
</dbReference>
<evidence type="ECO:0000256" key="3">
    <source>
        <dbReference type="ARBA" id="ARBA00022801"/>
    </source>
</evidence>
<dbReference type="EMBL" id="JADIMS010000144">
    <property type="protein sequence ID" value="MBO8450986.1"/>
    <property type="molecule type" value="Genomic_DNA"/>
</dbReference>
<comment type="caution">
    <text evidence="4">The sequence shown here is derived from an EMBL/GenBank/DDBJ whole genome shotgun (WGS) entry which is preliminary data.</text>
</comment>